<feature type="region of interest" description="Disordered" evidence="2">
    <location>
        <begin position="34"/>
        <end position="55"/>
    </location>
</feature>
<dbReference type="KEGG" id="sgb:WQO_01095"/>
<dbReference type="Proteomes" id="UP000064183">
    <property type="component" value="Chromosome"/>
</dbReference>
<dbReference type="SMART" id="SM00306">
    <property type="entry name" value="HintN"/>
    <property type="match status" value="1"/>
</dbReference>
<dbReference type="SUPFAM" id="SSF50370">
    <property type="entry name" value="Ricin B-like lectins"/>
    <property type="match status" value="1"/>
</dbReference>
<dbReference type="Gene3D" id="2.170.16.10">
    <property type="entry name" value="Hedgehog/Intein (Hint) domain"/>
    <property type="match status" value="1"/>
</dbReference>
<accession>A0A0U3K719</accession>
<dbReference type="Gene3D" id="2.80.10.50">
    <property type="match status" value="2"/>
</dbReference>
<feature type="compositionally biased region" description="Basic and acidic residues" evidence="2">
    <location>
        <begin position="740"/>
        <end position="774"/>
    </location>
</feature>
<dbReference type="NCBIfam" id="TIGR01443">
    <property type="entry name" value="intein_Cterm"/>
    <property type="match status" value="1"/>
</dbReference>
<evidence type="ECO:0000259" key="4">
    <source>
        <dbReference type="SMART" id="SM00306"/>
    </source>
</evidence>
<dbReference type="EMBL" id="CP013738">
    <property type="protein sequence ID" value="ALU92078.1"/>
    <property type="molecule type" value="Genomic_DNA"/>
</dbReference>
<sequence length="1643" mass="172132">MFRPGPRRSPILTPVVTSVAALAVLGGLGAQPVAAAPDRADRTAPAGAGSDWNEETPAELLRQDQCLMDGVLRLGGPSMAATAQSGLDQTPEKLRELADRQHWEDTPLATAYQSDRDAALKELDALHALRDGWQKPLQGLTNPAGFTVTAFAWPPGTREGQDFYEQTGLTQWTSDRFWKDERDFYEDPTPPADAATVKAVKDLGAPLYGTDPDPSSPDWNRALAEHGAYEHLTDWSLEPTGADNARIFLASGGFPRTAPQPGSPEHRIAVEDLKTRFAACAWRDPIDPNDVLDPISDTAATEWQKEISSQATQRNQLLTANKEAAKALATGSKFLGDLIGHSWVADHLTQFQDYWSAGGVGWIGTKPTTLQVSASTGKCLDVEGGKTVNGTPVQVYTCNNGAAQQWVVEGDDKGLHLRNVGSQKCLDVSNTSTADGAKIQIWTCNSSPAQTWDYNVRAKTILKNVGTGKCVNLPKFDNSVNAVQATCGPTGPQQFTVKVSGNNGSVPPKAQFDKAAKGITDARAAARKQLDALKAQAAAAKKAATTSDTAEKAAYAIADAQGSPRGRGLLAAQQKAQVTKGAVAALDAMVKAGETAEAATRASAADSDTIAQRALAQAAQSKAEFRRQAAYAAEVQAKAAADGAKIHRDNAKKDKETAEAKLAEALKAESDAKAAAATAHAKRLAAEAEEATAKKEKETAAAKQAEAAQHRRTAEAEAGTAKDAKEKAEAAEGTAVQKQKAAETARDKAKDLRDDAWDAEQKADAARAKADAKEAFAQAHESDANAQESRAAANAAAGHADDAEAAAGRARTAANAATQAAADADAAATRAEAAAKRARAHSDAAQAAKLKSEAAVRTATSAAADAIKASDHAASEAKTAVELADEAERQAKTAKTHADEAHKEAGKALVASARAAGFAHVTAQAAVDAGNAAEQVAKPANDAIQLGSPYVTTDSAASLVVLAGQSSKSIAEQQKSVADAHAKNAQEEAAAAKAIAAAAQGDAKAAYQHAANAAGHAATARTYAKEALGYAADAATAASKASQSLARTIEYDRKAGEDAAAADKAAGRAEGYATDARSSADAAALDAQAARDAAAAAEQAAKDARAAATRADTAATLAEEAAKDAQKYAESAQEAAESAERKEANQQVSSGAGTGIGGTWYVVDESTVEVTDAKQLNDCVIDIGFGGCTVTFTVTFNATVDFFLCTDPDVPASATGCPQADTVLVRSEPFTGLKKDVTNYFSKLDLIQQTVVYRILKTVLIQDFVDCWHGSVSGCAWAASNFVPGKAFAKIAEAINALDAALKTGIGIADAYKALKTLDVDPATLAKISQQVNIVEDALTSCRVNSFPAKTRVLMADGTRRPIDAVRQGDLVLATDAETGVHAIQPVTDTYRHDARRLVDVSFADGYRLTSTAGHRVFVAERGWTVVADLRVGDRLRGPDGTARAVRALDDRSDLAPRTVYDITVDGTHTFYVGAEGAPGAPARDVLVHNCVQLTLHEGDRGAHTIRDHVDTTPQRAKDKARDGLANNPNHPGVTGVWTNLDTAQEAVNDAMLKWLTGMSPSQNAANQKRLQKWMQTTPKDSERATDLLSFDVTLNNPASLGTIYHHTGDSWAAKNIVSITLKRSAHKPGYMVYTSYPKGPRP</sequence>
<dbReference type="InterPro" id="IPR006141">
    <property type="entry name" value="Intein_N"/>
</dbReference>
<evidence type="ECO:0000256" key="1">
    <source>
        <dbReference type="SAM" id="Coils"/>
    </source>
</evidence>
<dbReference type="PROSITE" id="PS50817">
    <property type="entry name" value="INTEIN_N_TER"/>
    <property type="match status" value="1"/>
</dbReference>
<evidence type="ECO:0000256" key="3">
    <source>
        <dbReference type="SAM" id="SignalP"/>
    </source>
</evidence>
<feature type="compositionally biased region" description="Basic and acidic residues" evidence="2">
    <location>
        <begin position="708"/>
        <end position="730"/>
    </location>
</feature>
<proteinExistence type="predicted"/>
<feature type="compositionally biased region" description="Low complexity" evidence="2">
    <location>
        <begin position="775"/>
        <end position="798"/>
    </location>
</feature>
<dbReference type="CDD" id="cd00081">
    <property type="entry name" value="Hint"/>
    <property type="match status" value="1"/>
</dbReference>
<evidence type="ECO:0000313" key="6">
    <source>
        <dbReference type="EMBL" id="ALU92078.1"/>
    </source>
</evidence>
<feature type="compositionally biased region" description="Basic and acidic residues" evidence="2">
    <location>
        <begin position="691"/>
        <end position="700"/>
    </location>
</feature>
<dbReference type="PROSITE" id="PS50231">
    <property type="entry name" value="RICIN_B_LECTIN"/>
    <property type="match status" value="1"/>
</dbReference>
<evidence type="ECO:0000259" key="5">
    <source>
        <dbReference type="SMART" id="SM00458"/>
    </source>
</evidence>
<dbReference type="STRING" id="1172567.WQO_01095"/>
<feature type="chain" id="PRO_5006840788" evidence="3">
    <location>
        <begin position="36"/>
        <end position="1643"/>
    </location>
</feature>
<feature type="region of interest" description="Disordered" evidence="2">
    <location>
        <begin position="1512"/>
        <end position="1534"/>
    </location>
</feature>
<feature type="coiled-coil region" evidence="1">
    <location>
        <begin position="516"/>
        <end position="543"/>
    </location>
</feature>
<dbReference type="Pfam" id="PF00652">
    <property type="entry name" value="Ricin_B_lectin"/>
    <property type="match status" value="1"/>
</dbReference>
<feature type="region of interest" description="Disordered" evidence="2">
    <location>
        <begin position="686"/>
        <end position="811"/>
    </location>
</feature>
<reference evidence="6 7" key="1">
    <citation type="journal article" date="2012" name="J. Bacteriol.">
        <title>Draft genome sequence of Streptomyces globisporus C-1027, which produces an antitumor antibiotic consisting of a nine-membered enediyne with a chromoprotein.</title>
        <authorList>
            <person name="Wang L."/>
            <person name="Wang S."/>
            <person name="He Q."/>
            <person name="Yu T."/>
            <person name="Li Q."/>
            <person name="Hong B."/>
        </authorList>
    </citation>
    <scope>NUCLEOTIDE SEQUENCE [LARGE SCALE GENOMIC DNA]</scope>
    <source>
        <strain evidence="6 7">C-1027</strain>
    </source>
</reference>
<feature type="compositionally biased region" description="Basic and acidic residues" evidence="2">
    <location>
        <begin position="1512"/>
        <end position="1523"/>
    </location>
</feature>
<organism evidence="6 7">
    <name type="scientific">Streptomyces globisporus C-1027</name>
    <dbReference type="NCBI Taxonomy" id="1172567"/>
    <lineage>
        <taxon>Bacteria</taxon>
        <taxon>Bacillati</taxon>
        <taxon>Actinomycetota</taxon>
        <taxon>Actinomycetes</taxon>
        <taxon>Kitasatosporales</taxon>
        <taxon>Streptomycetaceae</taxon>
        <taxon>Streptomyces</taxon>
    </lineage>
</organism>
<keyword evidence="1" id="KW-0175">Coiled coil</keyword>
<feature type="domain" description="Hint" evidence="4">
    <location>
        <begin position="1344"/>
        <end position="1440"/>
    </location>
</feature>
<dbReference type="SUPFAM" id="SSF51294">
    <property type="entry name" value="Hedgehog/intein (Hint) domain"/>
    <property type="match status" value="1"/>
</dbReference>
<evidence type="ECO:0000256" key="2">
    <source>
        <dbReference type="SAM" id="MobiDB-lite"/>
    </source>
</evidence>
<dbReference type="InterPro" id="IPR003587">
    <property type="entry name" value="Hint_dom_N"/>
</dbReference>
<gene>
    <name evidence="6" type="ORF">WQO_01095</name>
</gene>
<dbReference type="InterPro" id="IPR000772">
    <property type="entry name" value="Ricin_B_lectin"/>
</dbReference>
<dbReference type="CDD" id="cd00161">
    <property type="entry name" value="beta-trefoil_Ricin-like"/>
    <property type="match status" value="1"/>
</dbReference>
<dbReference type="InterPro" id="IPR036844">
    <property type="entry name" value="Hint_dom_sf"/>
</dbReference>
<feature type="domain" description="Ricin B lectin" evidence="5">
    <location>
        <begin position="366"/>
        <end position="498"/>
    </location>
</feature>
<keyword evidence="3" id="KW-0732">Signal</keyword>
<name>A0A0U3K719_STRGL</name>
<feature type="compositionally biased region" description="Low complexity" evidence="2">
    <location>
        <begin position="34"/>
        <end position="49"/>
    </location>
</feature>
<dbReference type="Pfam" id="PF07591">
    <property type="entry name" value="PT-HINT"/>
    <property type="match status" value="1"/>
</dbReference>
<feature type="signal peptide" evidence="3">
    <location>
        <begin position="1"/>
        <end position="35"/>
    </location>
</feature>
<dbReference type="InterPro" id="IPR035992">
    <property type="entry name" value="Ricin_B-like_lectins"/>
</dbReference>
<protein>
    <submittedName>
        <fullName evidence="6">Virulence factor</fullName>
    </submittedName>
</protein>
<evidence type="ECO:0000313" key="7">
    <source>
        <dbReference type="Proteomes" id="UP000064183"/>
    </source>
</evidence>
<dbReference type="SMART" id="SM00458">
    <property type="entry name" value="RICIN"/>
    <property type="match status" value="1"/>
</dbReference>
<dbReference type="InterPro" id="IPR030934">
    <property type="entry name" value="Intein_C"/>
</dbReference>
<feature type="region of interest" description="Disordered" evidence="2">
    <location>
        <begin position="1125"/>
        <end position="1151"/>
    </location>
</feature>
<dbReference type="PROSITE" id="PS50818">
    <property type="entry name" value="INTEIN_C_TER"/>
    <property type="match status" value="1"/>
</dbReference>
<dbReference type="GO" id="GO:0016539">
    <property type="term" value="P:intein-mediated protein splicing"/>
    <property type="evidence" value="ECO:0007669"/>
    <property type="project" value="InterPro"/>
</dbReference>